<feature type="domain" description="Transposase IS204/IS1001/IS1096/IS1165 DDE" evidence="1">
    <location>
        <begin position="4"/>
        <end position="118"/>
    </location>
</feature>
<dbReference type="PANTHER" id="PTHR33498:SF1">
    <property type="entry name" value="TRANSPOSASE FOR INSERTION SEQUENCE ELEMENT IS1557"/>
    <property type="match status" value="1"/>
</dbReference>
<evidence type="ECO:0000259" key="1">
    <source>
        <dbReference type="Pfam" id="PF01610"/>
    </source>
</evidence>
<dbReference type="EMBL" id="CP001634">
    <property type="protein sequence ID" value="ACR80483.1"/>
    <property type="molecule type" value="Genomic_DNA"/>
</dbReference>
<name>C5CFY9_KOSOT</name>
<sequence length="359" mass="41812">MVDRDTSQVVDIVAFRDTKDVTEWLKGYPDIEVVSRDGSISYAKAIEEAFPQAIQVSNRFHLVKNLTEEAKEYIKRTLPRKIKMSGMTEFPEENCLEPKNKCTRLEMLQMQREKEKNKKVQKVKKLFFKRGYSSRKIAIELGLSPRTVLKYIKYEGKMIHGSKGASKRSNLDPYKDTIIAMNLDRGTTMEIFRTICKEGYRGSYSNLKTFLAKHNKESGRRNRNPPTTPILERRHLITLLYKDISKLKESEQKKVRIYIEGNGDLQKVYSAIKEFRRILAQKDTNNLEKWIETTKTYSIPELNHFVHGIERDLPAVKNAARLDDNNGLIEGIINKIKVIKRVMYGRCSFELLRLKVLML</sequence>
<dbReference type="eggNOG" id="COG3464">
    <property type="taxonomic scope" value="Bacteria"/>
</dbReference>
<organism evidence="2 3">
    <name type="scientific">Kosmotoga olearia (strain ATCC BAA-1733 / DSM 21960 / TBF 19.5.1)</name>
    <dbReference type="NCBI Taxonomy" id="521045"/>
    <lineage>
        <taxon>Bacteria</taxon>
        <taxon>Thermotogati</taxon>
        <taxon>Thermotogota</taxon>
        <taxon>Thermotogae</taxon>
        <taxon>Kosmotogales</taxon>
        <taxon>Kosmotogaceae</taxon>
        <taxon>Kosmotoga</taxon>
    </lineage>
</organism>
<accession>C5CFY9</accession>
<dbReference type="Proteomes" id="UP000002382">
    <property type="component" value="Chromosome"/>
</dbReference>
<evidence type="ECO:0000313" key="2">
    <source>
        <dbReference type="EMBL" id="ACR80483.1"/>
    </source>
</evidence>
<feature type="domain" description="Transposase IS204/IS1001/IS1096/IS1165 DDE" evidence="1">
    <location>
        <begin position="238"/>
        <end position="355"/>
    </location>
</feature>
<dbReference type="InterPro" id="IPR002560">
    <property type="entry name" value="Transposase_DDE"/>
</dbReference>
<proteinExistence type="predicted"/>
<dbReference type="InterPro" id="IPR047951">
    <property type="entry name" value="Transpos_ISL3"/>
</dbReference>
<dbReference type="KEGG" id="kol:Kole_1799"/>
<dbReference type="PANTHER" id="PTHR33498">
    <property type="entry name" value="TRANSPOSASE FOR INSERTION SEQUENCE ELEMENT IS1557"/>
    <property type="match status" value="1"/>
</dbReference>
<reference evidence="2 3" key="1">
    <citation type="submission" date="2009-06" db="EMBL/GenBank/DDBJ databases">
        <title>Complete sequence of Thermotogales bacterium TBF 19.5.1.</title>
        <authorList>
            <consortium name="US DOE Joint Genome Institute"/>
            <person name="Lucas S."/>
            <person name="Copeland A."/>
            <person name="Lapidus A."/>
            <person name="Glavina del Rio T."/>
            <person name="Tice H."/>
            <person name="Bruce D."/>
            <person name="Goodwin L."/>
            <person name="Pitluck S."/>
            <person name="Chertkov O."/>
            <person name="Brettin T."/>
            <person name="Detter J.C."/>
            <person name="Han C."/>
            <person name="Schmutz J."/>
            <person name="Larimer F."/>
            <person name="Land M."/>
            <person name="Hauser L."/>
            <person name="Kyrpides N."/>
            <person name="Ovchinnikova G."/>
            <person name="Noll K."/>
        </authorList>
    </citation>
    <scope>NUCLEOTIDE SEQUENCE [LARGE SCALE GENOMIC DNA]</scope>
    <source>
        <strain evidence="3">ATCC BAA-1733 / DSM 21960 / TBF 19.5.1</strain>
    </source>
</reference>
<dbReference type="AlphaFoldDB" id="C5CFY9"/>
<keyword evidence="3" id="KW-1185">Reference proteome</keyword>
<evidence type="ECO:0000313" key="3">
    <source>
        <dbReference type="Proteomes" id="UP000002382"/>
    </source>
</evidence>
<gene>
    <name evidence="2" type="ordered locus">Kole_1799</name>
</gene>
<dbReference type="Gene3D" id="1.10.10.60">
    <property type="entry name" value="Homeodomain-like"/>
    <property type="match status" value="1"/>
</dbReference>
<dbReference type="eggNOG" id="COG4584">
    <property type="taxonomic scope" value="Bacteria"/>
</dbReference>
<protein>
    <submittedName>
        <fullName evidence="2">Transposase IS204/IS1001/IS1096/IS1165 family protein</fullName>
    </submittedName>
</protein>
<dbReference type="Pfam" id="PF01610">
    <property type="entry name" value="DDE_Tnp_ISL3"/>
    <property type="match status" value="2"/>
</dbReference>
<dbReference type="HOGENOM" id="CLU_029608_5_0_0"/>
<reference evidence="2 3" key="2">
    <citation type="journal article" date="2011" name="J. Bacteriol.">
        <title>Genome Sequence of Kosmotoga olearia Strain TBF 19.5.1, a Thermophilic Bacterium with a Wide Growth Temperature Range, Isolated from the Troll B Oil Platform in the North Sea.</title>
        <authorList>
            <person name="Swithers K.S."/>
            <person name="Dipippo J.L."/>
            <person name="Bruce D.C."/>
            <person name="Detter C."/>
            <person name="Tapia R."/>
            <person name="Han S."/>
            <person name="Goodwin L.A."/>
            <person name="Han J."/>
            <person name="Woyke T."/>
            <person name="Pitluck S."/>
            <person name="Pennacchio L."/>
            <person name="Nolan M."/>
            <person name="Mikhailova N."/>
            <person name="Land M.L."/>
            <person name="Nesbo C.L."/>
            <person name="Gogarten J.P."/>
            <person name="Noll K.M."/>
        </authorList>
    </citation>
    <scope>NUCLEOTIDE SEQUENCE [LARGE SCALE GENOMIC DNA]</scope>
    <source>
        <strain evidence="3">ATCC BAA-1733 / DSM 21960 / TBF 19.5.1</strain>
    </source>
</reference>